<keyword evidence="3" id="KW-0255">Endonuclease</keyword>
<dbReference type="CDD" id="cd04486">
    <property type="entry name" value="YhcR_OBF_like"/>
    <property type="match status" value="1"/>
</dbReference>
<evidence type="ECO:0000313" key="4">
    <source>
        <dbReference type="Proteomes" id="UP000605253"/>
    </source>
</evidence>
<feature type="chain" id="PRO_5037594374" evidence="1">
    <location>
        <begin position="19"/>
        <end position="610"/>
    </location>
</feature>
<accession>A0A917CWP2</accession>
<dbReference type="CDD" id="cd10283">
    <property type="entry name" value="MnuA_DNase1-like"/>
    <property type="match status" value="1"/>
</dbReference>
<dbReference type="SUPFAM" id="SSF56219">
    <property type="entry name" value="DNase I-like"/>
    <property type="match status" value="1"/>
</dbReference>
<dbReference type="PANTHER" id="PTHR42834">
    <property type="entry name" value="ENDONUCLEASE/EXONUCLEASE/PHOSPHATASE FAMILY PROTEIN (AFU_ORTHOLOGUE AFUA_3G09210)"/>
    <property type="match status" value="1"/>
</dbReference>
<comment type="caution">
    <text evidence="3">The sequence shown here is derived from an EMBL/GenBank/DDBJ whole genome shotgun (WGS) entry which is preliminary data.</text>
</comment>
<dbReference type="Gene3D" id="3.60.10.10">
    <property type="entry name" value="Endonuclease/exonuclease/phosphatase"/>
    <property type="match status" value="1"/>
</dbReference>
<keyword evidence="4" id="KW-1185">Reference proteome</keyword>
<dbReference type="PANTHER" id="PTHR42834:SF1">
    <property type="entry name" value="ENDONUCLEASE_EXONUCLEASE_PHOSPHATASE FAMILY PROTEIN (AFU_ORTHOLOGUE AFUA_3G09210)"/>
    <property type="match status" value="1"/>
</dbReference>
<dbReference type="Proteomes" id="UP000605253">
    <property type="component" value="Unassembled WGS sequence"/>
</dbReference>
<dbReference type="InterPro" id="IPR036691">
    <property type="entry name" value="Endo/exonu/phosph_ase_sf"/>
</dbReference>
<evidence type="ECO:0000256" key="1">
    <source>
        <dbReference type="SAM" id="SignalP"/>
    </source>
</evidence>
<dbReference type="NCBIfam" id="NF033681">
    <property type="entry name" value="ExeM_NucH_DNase"/>
    <property type="match status" value="1"/>
</dbReference>
<sequence length="610" mass="67183">MKFLLLCLLFLIHGVGTAGCEGDFKTIAEIQGVGDTSPLLDQTVTVRAVVSGVFVDSGELDGFFVQSLQPDNNPNTSEGLFIYTRQWQPAVAVGDEVSVSGLVSEQHGLTQLRAVSHITQCGQHSTLPEASVIELPLDDLNLETLENMRVAVRDAVVTDVYQYLKFGEITVSSERLFSTTSLVAPGPAVEPLAASQRRDQLVVDDGRLQAYARPFAVGHDGQSPVSADNPMRSGYTVSVEGILHYAFGQFKIQPTASISLKPQSNFRSFQPDRPEGDLTVATFNMENWFTDLNDGPERCGTIIGMGCRGAFSDSEQQRQLQKLVAVIQQLDASIIGLQELQNNPRDSLNQLVDALNQAAQKQQWAYVDAGQLGQDVIKVGLIYQPQQVMPVGPYAVLSRDTVADFEDHRNRVVLAQTFQHLASETLLTVASLHLKSKGCRDAQGAEMAQDDGQGCYNPTRTRAARQIVRWMEQDPTGMGAEIRMIVGDFNSYQMEDPIQVFEQGGYVNLAREFLGVENWTTSYRGKVGSLDYIMANNAALAQAAGITQWHINADEIRDFGYSMTPLEGPIQRPDNFYRVSPFSSSDHDPVMAGFYMSKHDDETLSQKKPR</sequence>
<dbReference type="EMBL" id="BMEO01000010">
    <property type="protein sequence ID" value="GGF99279.1"/>
    <property type="molecule type" value="Genomic_DNA"/>
</dbReference>
<name>A0A917CWP2_9GAMM</name>
<reference evidence="3" key="1">
    <citation type="journal article" date="2014" name="Int. J. Syst. Evol. Microbiol.">
        <title>Complete genome sequence of Corynebacterium casei LMG S-19264T (=DSM 44701T), isolated from a smear-ripened cheese.</title>
        <authorList>
            <consortium name="US DOE Joint Genome Institute (JGI-PGF)"/>
            <person name="Walter F."/>
            <person name="Albersmeier A."/>
            <person name="Kalinowski J."/>
            <person name="Ruckert C."/>
        </authorList>
    </citation>
    <scope>NUCLEOTIDE SEQUENCE</scope>
    <source>
        <strain evidence="3">CGMCC 1.12181</strain>
    </source>
</reference>
<organism evidence="3 4">
    <name type="scientific">Marinicella pacifica</name>
    <dbReference type="NCBI Taxonomy" id="1171543"/>
    <lineage>
        <taxon>Bacteria</taxon>
        <taxon>Pseudomonadati</taxon>
        <taxon>Pseudomonadota</taxon>
        <taxon>Gammaproteobacteria</taxon>
        <taxon>Lysobacterales</taxon>
        <taxon>Marinicellaceae</taxon>
        <taxon>Marinicella</taxon>
    </lineage>
</organism>
<keyword evidence="3" id="KW-0378">Hydrolase</keyword>
<dbReference type="GO" id="GO:0004519">
    <property type="term" value="F:endonuclease activity"/>
    <property type="evidence" value="ECO:0007669"/>
    <property type="project" value="UniProtKB-KW"/>
</dbReference>
<dbReference type="AlphaFoldDB" id="A0A917CWP2"/>
<protein>
    <submittedName>
        <fullName evidence="3">Endonuclease</fullName>
    </submittedName>
</protein>
<feature type="signal peptide" evidence="1">
    <location>
        <begin position="1"/>
        <end position="18"/>
    </location>
</feature>
<dbReference type="InterPro" id="IPR047971">
    <property type="entry name" value="ExeM-like"/>
</dbReference>
<dbReference type="PROSITE" id="PS51257">
    <property type="entry name" value="PROKAR_LIPOPROTEIN"/>
    <property type="match status" value="1"/>
</dbReference>
<keyword evidence="1" id="KW-0732">Signal</keyword>
<dbReference type="Pfam" id="PF03372">
    <property type="entry name" value="Exo_endo_phos"/>
    <property type="match status" value="1"/>
</dbReference>
<reference evidence="3" key="2">
    <citation type="submission" date="2020-09" db="EMBL/GenBank/DDBJ databases">
        <authorList>
            <person name="Sun Q."/>
            <person name="Zhou Y."/>
        </authorList>
    </citation>
    <scope>NUCLEOTIDE SEQUENCE</scope>
    <source>
        <strain evidence="3">CGMCC 1.12181</strain>
    </source>
</reference>
<feature type="domain" description="Endonuclease/exonuclease/phosphatase" evidence="2">
    <location>
        <begin position="317"/>
        <end position="587"/>
    </location>
</feature>
<dbReference type="RefSeq" id="WP_188365674.1">
    <property type="nucleotide sequence ID" value="NZ_BAABJF010000006.1"/>
</dbReference>
<keyword evidence="3" id="KW-0540">Nuclease</keyword>
<evidence type="ECO:0000259" key="2">
    <source>
        <dbReference type="Pfam" id="PF03372"/>
    </source>
</evidence>
<proteinExistence type="predicted"/>
<dbReference type="InterPro" id="IPR005135">
    <property type="entry name" value="Endo/exonuclease/phosphatase"/>
</dbReference>
<evidence type="ECO:0000313" key="3">
    <source>
        <dbReference type="EMBL" id="GGF99279.1"/>
    </source>
</evidence>
<gene>
    <name evidence="3" type="ORF">GCM10011365_20730</name>
</gene>